<organism evidence="7 8">
    <name type="scientific">Streptomyces mesophilus</name>
    <dbReference type="NCBI Taxonomy" id="1775132"/>
    <lineage>
        <taxon>Bacteria</taxon>
        <taxon>Bacillati</taxon>
        <taxon>Actinomycetota</taxon>
        <taxon>Actinomycetes</taxon>
        <taxon>Kitasatosporales</taxon>
        <taxon>Streptomycetaceae</taxon>
        <taxon>Streptomyces</taxon>
    </lineage>
</organism>
<feature type="transmembrane region" description="Helical" evidence="5">
    <location>
        <begin position="149"/>
        <end position="166"/>
    </location>
</feature>
<feature type="transmembrane region" description="Helical" evidence="5">
    <location>
        <begin position="246"/>
        <end position="272"/>
    </location>
</feature>
<feature type="transmembrane region" description="Helical" evidence="5">
    <location>
        <begin position="211"/>
        <end position="234"/>
    </location>
</feature>
<evidence type="ECO:0000256" key="5">
    <source>
        <dbReference type="SAM" id="Phobius"/>
    </source>
</evidence>
<dbReference type="PANTHER" id="PTHR11662:SF399">
    <property type="entry name" value="FI19708P1-RELATED"/>
    <property type="match status" value="1"/>
</dbReference>
<comment type="caution">
    <text evidence="7">The sequence shown here is derived from an EMBL/GenBank/DDBJ whole genome shotgun (WGS) entry which is preliminary data.</text>
</comment>
<feature type="transmembrane region" description="Helical" evidence="5">
    <location>
        <begin position="82"/>
        <end position="101"/>
    </location>
</feature>
<evidence type="ECO:0000256" key="2">
    <source>
        <dbReference type="ARBA" id="ARBA00022692"/>
    </source>
</evidence>
<evidence type="ECO:0000259" key="6">
    <source>
        <dbReference type="PROSITE" id="PS50850"/>
    </source>
</evidence>
<feature type="transmembrane region" description="Helical" evidence="5">
    <location>
        <begin position="342"/>
        <end position="362"/>
    </location>
</feature>
<dbReference type="Gene3D" id="1.20.1250.20">
    <property type="entry name" value="MFS general substrate transporter like domains"/>
    <property type="match status" value="2"/>
</dbReference>
<keyword evidence="8" id="KW-1185">Reference proteome</keyword>
<feature type="transmembrane region" description="Helical" evidence="5">
    <location>
        <begin position="172"/>
        <end position="190"/>
    </location>
</feature>
<feature type="domain" description="Major facilitator superfamily (MFS) profile" evidence="6">
    <location>
        <begin position="16"/>
        <end position="397"/>
    </location>
</feature>
<proteinExistence type="predicted"/>
<feature type="transmembrane region" description="Helical" evidence="5">
    <location>
        <begin position="53"/>
        <end position="75"/>
    </location>
</feature>
<dbReference type="InterPro" id="IPR050382">
    <property type="entry name" value="MFS_Na/Anion_cotransporter"/>
</dbReference>
<sequence length="416" mass="43445">MSAPPPQPVRKTVRITVVLLFTAWLVDYADRLVINLALPSIGDEFDVGRGEQGLIVSAFFLAYALCQIPGGWLADRHGAQRVMLWALLSWSVFTALTGFAWSFAVLLLMRFAFGAAEGIFPPASMKALVERTTPAERMGANGVIMSSNALAGVLTPLLVAPLIAVFGWRSAFFSTAALGIFVLVAIRVWLPAPLPLVKPETPVARRSTGGVLRSGVIWRFSTMMFGYSLIVWGLSTWLPSYAMEEYGVSLAATGALAAIPGLAATGAIVVGGRLADRLGGHHRRVIVPSMTVATVTLLFMVFSPSLIGFIVFGTLATTAVSLCYMPILAVPLGGLAAEDVGVGSGAIVFGGQVAGMVAPPVIGALADAFSFKVAFASLVLGAAIALVMSLLTPQDAASFRAATGASELPAPAKEHS</sequence>
<dbReference type="GO" id="GO:0022857">
    <property type="term" value="F:transmembrane transporter activity"/>
    <property type="evidence" value="ECO:0007669"/>
    <property type="project" value="InterPro"/>
</dbReference>
<feature type="transmembrane region" description="Helical" evidence="5">
    <location>
        <begin position="309"/>
        <end position="330"/>
    </location>
</feature>
<dbReference type="PANTHER" id="PTHR11662">
    <property type="entry name" value="SOLUTE CARRIER FAMILY 17"/>
    <property type="match status" value="1"/>
</dbReference>
<keyword evidence="2 5" id="KW-0812">Transmembrane</keyword>
<evidence type="ECO:0000256" key="3">
    <source>
        <dbReference type="ARBA" id="ARBA00022989"/>
    </source>
</evidence>
<dbReference type="GO" id="GO:0005886">
    <property type="term" value="C:plasma membrane"/>
    <property type="evidence" value="ECO:0007669"/>
    <property type="project" value="UniProtKB-SubCell"/>
</dbReference>
<dbReference type="RefSeq" id="WP_165335449.1">
    <property type="nucleotide sequence ID" value="NZ_JAAKZW010000186.1"/>
</dbReference>
<dbReference type="InterPro" id="IPR020846">
    <property type="entry name" value="MFS_dom"/>
</dbReference>
<keyword evidence="3 5" id="KW-1133">Transmembrane helix</keyword>
<evidence type="ECO:0000256" key="1">
    <source>
        <dbReference type="ARBA" id="ARBA00004651"/>
    </source>
</evidence>
<dbReference type="Proteomes" id="UP000481109">
    <property type="component" value="Unassembled WGS sequence"/>
</dbReference>
<reference evidence="7 8" key="1">
    <citation type="submission" date="2020-02" db="EMBL/GenBank/DDBJ databases">
        <title>Whole-genome analyses of novel actinobacteria.</title>
        <authorList>
            <person name="Sahin N."/>
            <person name="Tokatli A."/>
        </authorList>
    </citation>
    <scope>NUCLEOTIDE SEQUENCE [LARGE SCALE GENOMIC DNA]</scope>
    <source>
        <strain evidence="7 8">YC504</strain>
    </source>
</reference>
<dbReference type="PROSITE" id="PS50850">
    <property type="entry name" value="MFS"/>
    <property type="match status" value="1"/>
</dbReference>
<dbReference type="InterPro" id="IPR036259">
    <property type="entry name" value="MFS_trans_sf"/>
</dbReference>
<evidence type="ECO:0000313" key="8">
    <source>
        <dbReference type="Proteomes" id="UP000481109"/>
    </source>
</evidence>
<accession>A0A6G4XT82</accession>
<dbReference type="AlphaFoldDB" id="A0A6G4XT82"/>
<evidence type="ECO:0000256" key="4">
    <source>
        <dbReference type="ARBA" id="ARBA00023136"/>
    </source>
</evidence>
<name>A0A6G4XT82_9ACTN</name>
<dbReference type="SUPFAM" id="SSF103473">
    <property type="entry name" value="MFS general substrate transporter"/>
    <property type="match status" value="1"/>
</dbReference>
<keyword evidence="4 5" id="KW-0472">Membrane</keyword>
<feature type="transmembrane region" description="Helical" evidence="5">
    <location>
        <begin position="368"/>
        <end position="391"/>
    </location>
</feature>
<dbReference type="CDD" id="cd17319">
    <property type="entry name" value="MFS_ExuT_GudP_like"/>
    <property type="match status" value="1"/>
</dbReference>
<protein>
    <submittedName>
        <fullName evidence="7">MFS transporter</fullName>
    </submittedName>
</protein>
<evidence type="ECO:0000313" key="7">
    <source>
        <dbReference type="EMBL" id="NGO80017.1"/>
    </source>
</evidence>
<gene>
    <name evidence="7" type="ORF">G6045_30815</name>
</gene>
<feature type="transmembrane region" description="Helical" evidence="5">
    <location>
        <begin position="284"/>
        <end position="303"/>
    </location>
</feature>
<comment type="subcellular location">
    <subcellularLocation>
        <location evidence="1">Cell membrane</location>
        <topology evidence="1">Multi-pass membrane protein</topology>
    </subcellularLocation>
</comment>
<dbReference type="EMBL" id="JAAKZW010000186">
    <property type="protein sequence ID" value="NGO80017.1"/>
    <property type="molecule type" value="Genomic_DNA"/>
</dbReference>
<dbReference type="InterPro" id="IPR011701">
    <property type="entry name" value="MFS"/>
</dbReference>
<dbReference type="Pfam" id="PF07690">
    <property type="entry name" value="MFS_1"/>
    <property type="match status" value="1"/>
</dbReference>